<dbReference type="PANTHER" id="PTHR43214">
    <property type="entry name" value="TWO-COMPONENT RESPONSE REGULATOR"/>
    <property type="match status" value="1"/>
</dbReference>
<sequence>MPAEDPYGDDAGPGQVETAAGAAYRELGCAGRPPDALPEDVREWLAARRLLDGEAGHANSPERALHELLADQRRRLGDLGQGLDALHDVMRLMPELRPAGRETVRAEFFADRDRLRKRMGDLDALCRDEILGMRGTFPGPEALAESLDEDLAMLARGVGIQLLVATGAARRPGAARYLSRMREHGARIRLAPTVPLHLNVVDRAVTVLALDPVGGGSEPAEDAVLHSPRLASCFARVFDHHWCTGLPYGTDPAEEWTLRDREILALLAAGAKDEAIARRLGCSERTLRRLLAALVARLGAESRFAAGVRAARLGLLDGP</sequence>
<dbReference type="SUPFAM" id="SSF46894">
    <property type="entry name" value="C-terminal effector domain of the bipartite response regulators"/>
    <property type="match status" value="1"/>
</dbReference>
<dbReference type="GO" id="GO:0006355">
    <property type="term" value="P:regulation of DNA-templated transcription"/>
    <property type="evidence" value="ECO:0007669"/>
    <property type="project" value="InterPro"/>
</dbReference>
<dbReference type="GO" id="GO:0003677">
    <property type="term" value="F:DNA binding"/>
    <property type="evidence" value="ECO:0007669"/>
    <property type="project" value="UniProtKB-KW"/>
</dbReference>
<keyword evidence="1" id="KW-0805">Transcription regulation</keyword>
<evidence type="ECO:0000313" key="5">
    <source>
        <dbReference type="EMBL" id="GGZ12882.1"/>
    </source>
</evidence>
<dbReference type="EMBL" id="BMWG01000001">
    <property type="protein sequence ID" value="GGZ12882.1"/>
    <property type="molecule type" value="Genomic_DNA"/>
</dbReference>
<dbReference type="CDD" id="cd06170">
    <property type="entry name" value="LuxR_C_like"/>
    <property type="match status" value="1"/>
</dbReference>
<gene>
    <name evidence="5" type="ORF">GCM10010387_01000</name>
</gene>
<evidence type="ECO:0000313" key="6">
    <source>
        <dbReference type="Proteomes" id="UP000630936"/>
    </source>
</evidence>
<dbReference type="InterPro" id="IPR036388">
    <property type="entry name" value="WH-like_DNA-bd_sf"/>
</dbReference>
<evidence type="ECO:0000256" key="2">
    <source>
        <dbReference type="ARBA" id="ARBA00023125"/>
    </source>
</evidence>
<keyword evidence="6" id="KW-1185">Reference proteome</keyword>
<keyword evidence="2" id="KW-0238">DNA-binding</keyword>
<dbReference type="RefSeq" id="WP_190120808.1">
    <property type="nucleotide sequence ID" value="NZ_BMWG01000001.1"/>
</dbReference>
<evidence type="ECO:0000256" key="3">
    <source>
        <dbReference type="ARBA" id="ARBA00023163"/>
    </source>
</evidence>
<proteinExistence type="predicted"/>
<reference evidence="5" key="2">
    <citation type="submission" date="2020-09" db="EMBL/GenBank/DDBJ databases">
        <authorList>
            <person name="Sun Q."/>
            <person name="Ohkuma M."/>
        </authorList>
    </citation>
    <scope>NUCLEOTIDE SEQUENCE</scope>
    <source>
        <strain evidence="5">JCM 4988</strain>
    </source>
</reference>
<protein>
    <recommendedName>
        <fullName evidence="4">HTH luxR-type domain-containing protein</fullName>
    </recommendedName>
</protein>
<dbReference type="Pfam" id="PF00196">
    <property type="entry name" value="GerE"/>
    <property type="match status" value="1"/>
</dbReference>
<dbReference type="PANTHER" id="PTHR43214:SF24">
    <property type="entry name" value="TRANSCRIPTIONAL REGULATORY PROTEIN NARL-RELATED"/>
    <property type="match status" value="1"/>
</dbReference>
<dbReference type="AlphaFoldDB" id="A0A918PJ61"/>
<dbReference type="InterPro" id="IPR016032">
    <property type="entry name" value="Sig_transdc_resp-reg_C-effctor"/>
</dbReference>
<dbReference type="Proteomes" id="UP000630936">
    <property type="component" value="Unassembled WGS sequence"/>
</dbReference>
<dbReference type="InterPro" id="IPR039420">
    <property type="entry name" value="WalR-like"/>
</dbReference>
<accession>A0A918PJ61</accession>
<name>A0A918PJ61_9ACTN</name>
<dbReference type="Gene3D" id="1.10.10.10">
    <property type="entry name" value="Winged helix-like DNA-binding domain superfamily/Winged helix DNA-binding domain"/>
    <property type="match status" value="1"/>
</dbReference>
<dbReference type="PROSITE" id="PS50043">
    <property type="entry name" value="HTH_LUXR_2"/>
    <property type="match status" value="1"/>
</dbReference>
<evidence type="ECO:0000256" key="1">
    <source>
        <dbReference type="ARBA" id="ARBA00023015"/>
    </source>
</evidence>
<feature type="domain" description="HTH luxR-type" evidence="4">
    <location>
        <begin position="249"/>
        <end position="314"/>
    </location>
</feature>
<dbReference type="SMART" id="SM00421">
    <property type="entry name" value="HTH_LUXR"/>
    <property type="match status" value="1"/>
</dbReference>
<evidence type="ECO:0000259" key="4">
    <source>
        <dbReference type="PROSITE" id="PS50043"/>
    </source>
</evidence>
<dbReference type="InterPro" id="IPR000792">
    <property type="entry name" value="Tscrpt_reg_LuxR_C"/>
</dbReference>
<reference evidence="5" key="1">
    <citation type="journal article" date="2014" name="Int. J. Syst. Evol. Microbiol.">
        <title>Complete genome sequence of Corynebacterium casei LMG S-19264T (=DSM 44701T), isolated from a smear-ripened cheese.</title>
        <authorList>
            <consortium name="US DOE Joint Genome Institute (JGI-PGF)"/>
            <person name="Walter F."/>
            <person name="Albersmeier A."/>
            <person name="Kalinowski J."/>
            <person name="Ruckert C."/>
        </authorList>
    </citation>
    <scope>NUCLEOTIDE SEQUENCE</scope>
    <source>
        <strain evidence="5">JCM 4988</strain>
    </source>
</reference>
<keyword evidence="3" id="KW-0804">Transcription</keyword>
<comment type="caution">
    <text evidence="5">The sequence shown here is derived from an EMBL/GenBank/DDBJ whole genome shotgun (WGS) entry which is preliminary data.</text>
</comment>
<organism evidence="5 6">
    <name type="scientific">Streptomyces inusitatus</name>
    <dbReference type="NCBI Taxonomy" id="68221"/>
    <lineage>
        <taxon>Bacteria</taxon>
        <taxon>Bacillati</taxon>
        <taxon>Actinomycetota</taxon>
        <taxon>Actinomycetes</taxon>
        <taxon>Kitasatosporales</taxon>
        <taxon>Streptomycetaceae</taxon>
        <taxon>Streptomyces</taxon>
    </lineage>
</organism>